<evidence type="ECO:0000256" key="3">
    <source>
        <dbReference type="PROSITE-ProRule" id="PRU00023"/>
    </source>
</evidence>
<gene>
    <name evidence="5" type="ORF">MGAL_10B023437</name>
</gene>
<keyword evidence="1" id="KW-0677">Repeat</keyword>
<feature type="repeat" description="ANK" evidence="3">
    <location>
        <begin position="133"/>
        <end position="165"/>
    </location>
</feature>
<keyword evidence="6" id="KW-1185">Reference proteome</keyword>
<dbReference type="Proteomes" id="UP000596742">
    <property type="component" value="Unassembled WGS sequence"/>
</dbReference>
<dbReference type="PANTHER" id="PTHR24198">
    <property type="entry name" value="ANKYRIN REPEAT AND PROTEIN KINASE DOMAIN-CONTAINING PROTEIN"/>
    <property type="match status" value="1"/>
</dbReference>
<evidence type="ECO:0000313" key="6">
    <source>
        <dbReference type="Proteomes" id="UP000596742"/>
    </source>
</evidence>
<comment type="caution">
    <text evidence="5">The sequence shown here is derived from an EMBL/GenBank/DDBJ whole genome shotgun (WGS) entry which is preliminary data.</text>
</comment>
<dbReference type="PROSITE" id="PS50297">
    <property type="entry name" value="ANK_REP_REGION"/>
    <property type="match status" value="3"/>
</dbReference>
<feature type="repeat" description="ANK" evidence="3">
    <location>
        <begin position="67"/>
        <end position="99"/>
    </location>
</feature>
<dbReference type="PRINTS" id="PR01415">
    <property type="entry name" value="ANKYRIN"/>
</dbReference>
<feature type="domain" description="SOCS box" evidence="4">
    <location>
        <begin position="336"/>
        <end position="382"/>
    </location>
</feature>
<dbReference type="PANTHER" id="PTHR24198:SF165">
    <property type="entry name" value="ANKYRIN REPEAT-CONTAINING PROTEIN-RELATED"/>
    <property type="match status" value="1"/>
</dbReference>
<dbReference type="AlphaFoldDB" id="A0A8B6CZH8"/>
<dbReference type="SUPFAM" id="SSF48403">
    <property type="entry name" value="Ankyrin repeat"/>
    <property type="match status" value="1"/>
</dbReference>
<name>A0A8B6CZH8_MYTGA</name>
<dbReference type="Pfam" id="PF07525">
    <property type="entry name" value="SOCS_box"/>
    <property type="match status" value="1"/>
</dbReference>
<keyword evidence="2 3" id="KW-0040">ANK repeat</keyword>
<dbReference type="InterPro" id="IPR002110">
    <property type="entry name" value="Ankyrin_rpt"/>
</dbReference>
<dbReference type="CDD" id="cd03716">
    <property type="entry name" value="SOCS_ASB_like"/>
    <property type="match status" value="1"/>
</dbReference>
<dbReference type="SUPFAM" id="SSF158235">
    <property type="entry name" value="SOCS box-like"/>
    <property type="match status" value="1"/>
</dbReference>
<evidence type="ECO:0000313" key="5">
    <source>
        <dbReference type="EMBL" id="VDI11697.1"/>
    </source>
</evidence>
<dbReference type="OrthoDB" id="194358at2759"/>
<dbReference type="PROSITE" id="PS50225">
    <property type="entry name" value="SOCS"/>
    <property type="match status" value="1"/>
</dbReference>
<evidence type="ECO:0000259" key="4">
    <source>
        <dbReference type="PROSITE" id="PS50225"/>
    </source>
</evidence>
<proteinExistence type="predicted"/>
<dbReference type="Pfam" id="PF12796">
    <property type="entry name" value="Ank_2"/>
    <property type="match status" value="2"/>
</dbReference>
<accession>A0A8B6CZH8</accession>
<dbReference type="SMART" id="SM00248">
    <property type="entry name" value="ANK"/>
    <property type="match status" value="7"/>
</dbReference>
<feature type="repeat" description="ANK" evidence="3">
    <location>
        <begin position="209"/>
        <end position="241"/>
    </location>
</feature>
<dbReference type="Gene3D" id="1.25.40.20">
    <property type="entry name" value="Ankyrin repeat-containing domain"/>
    <property type="match status" value="1"/>
</dbReference>
<dbReference type="InterPro" id="IPR036036">
    <property type="entry name" value="SOCS_box-like_dom_sf"/>
</dbReference>
<dbReference type="GO" id="GO:0035556">
    <property type="term" value="P:intracellular signal transduction"/>
    <property type="evidence" value="ECO:0007669"/>
    <property type="project" value="InterPro"/>
</dbReference>
<dbReference type="Gene3D" id="1.10.750.20">
    <property type="entry name" value="SOCS box"/>
    <property type="match status" value="1"/>
</dbReference>
<dbReference type="InterPro" id="IPR001496">
    <property type="entry name" value="SOCS_box"/>
</dbReference>
<feature type="repeat" description="ANK" evidence="3">
    <location>
        <begin position="166"/>
        <end position="208"/>
    </location>
</feature>
<protein>
    <recommendedName>
        <fullName evidence="4">SOCS box domain-containing protein</fullName>
    </recommendedName>
</protein>
<organism evidence="5 6">
    <name type="scientific">Mytilus galloprovincialis</name>
    <name type="common">Mediterranean mussel</name>
    <dbReference type="NCBI Taxonomy" id="29158"/>
    <lineage>
        <taxon>Eukaryota</taxon>
        <taxon>Metazoa</taxon>
        <taxon>Spiralia</taxon>
        <taxon>Lophotrochozoa</taxon>
        <taxon>Mollusca</taxon>
        <taxon>Bivalvia</taxon>
        <taxon>Autobranchia</taxon>
        <taxon>Pteriomorphia</taxon>
        <taxon>Mytilida</taxon>
        <taxon>Mytiloidea</taxon>
        <taxon>Mytilidae</taxon>
        <taxon>Mytilinae</taxon>
        <taxon>Mytilus</taxon>
    </lineage>
</organism>
<dbReference type="Pfam" id="PF13637">
    <property type="entry name" value="Ank_4"/>
    <property type="match status" value="1"/>
</dbReference>
<evidence type="ECO:0000256" key="1">
    <source>
        <dbReference type="ARBA" id="ARBA00022737"/>
    </source>
</evidence>
<evidence type="ECO:0000256" key="2">
    <source>
        <dbReference type="ARBA" id="ARBA00023043"/>
    </source>
</evidence>
<reference evidence="5" key="1">
    <citation type="submission" date="2018-11" db="EMBL/GenBank/DDBJ databases">
        <authorList>
            <person name="Alioto T."/>
            <person name="Alioto T."/>
        </authorList>
    </citation>
    <scope>NUCLEOTIDE SEQUENCE</scope>
</reference>
<dbReference type="SMART" id="SM00969">
    <property type="entry name" value="SOCS_box"/>
    <property type="match status" value="1"/>
</dbReference>
<dbReference type="PROSITE" id="PS50088">
    <property type="entry name" value="ANK_REPEAT"/>
    <property type="match status" value="4"/>
</dbReference>
<sequence length="403" mass="45863">MSVKDLHFAIQKHDVEHVRRILKNDPDVNCTYCQETALTRAVRGRLDKIVNILLEYPHTDINIGNQFDRTPLYFASLNGQVKLVVNLLERGSEVNCLDVAGVTPLGASAYYDHWQIAGILLRASGKVNMPSKNGESPLYRACYYLSVNVVKVLLIHGCNVNLKTTEGKTALMAAVITPDENNNTSKSTRLEILKLLLQNGADIDAHDKRLFTALHYAAEGNKLDVCSLLMKHGCNLYTINNENMSAFGIAISEAKQYFQLAILFYINGFHLKEFNANIIKSLLFKNTFIQSASLDRMVLLSLVLDDFIACEKSTRNLRSILKNGDFDMIESTCLNMIRAVYHSNVPRTLKNRCRWIIRYHLRLPFLHSLTELEIPKDLQKYLIYNLDEHQYSNIHNTLNKNTN</sequence>
<dbReference type="EMBL" id="UYJE01002538">
    <property type="protein sequence ID" value="VDI11697.1"/>
    <property type="molecule type" value="Genomic_DNA"/>
</dbReference>
<dbReference type="InterPro" id="IPR036770">
    <property type="entry name" value="Ankyrin_rpt-contain_sf"/>
</dbReference>